<dbReference type="OrthoDB" id="325633at2157"/>
<dbReference type="NCBIfam" id="NF045517">
    <property type="entry name" value="halo_surf_dom"/>
    <property type="match status" value="1"/>
</dbReference>
<keyword evidence="12" id="KW-0325">Glycoprotein</keyword>
<gene>
    <name evidence="16" type="ORF">SAMN04488124_2405</name>
</gene>
<feature type="domain" description="PGF-CTERM archaeal protein-sorting signal" evidence="14">
    <location>
        <begin position="915"/>
        <end position="937"/>
    </location>
</feature>
<evidence type="ECO:0000259" key="14">
    <source>
        <dbReference type="Pfam" id="PF18204"/>
    </source>
</evidence>
<keyword evidence="9" id="KW-0732">Signal</keyword>
<dbReference type="NCBIfam" id="TIGR04207">
    <property type="entry name" value="halo_sig_pep"/>
    <property type="match status" value="1"/>
</dbReference>
<evidence type="ECO:0000313" key="16">
    <source>
        <dbReference type="EMBL" id="SFR55699.1"/>
    </source>
</evidence>
<dbReference type="Pfam" id="PF18204">
    <property type="entry name" value="PGF-CTERM"/>
    <property type="match status" value="1"/>
</dbReference>
<accession>A0A1I6HMK5</accession>
<dbReference type="Pfam" id="PF25162">
    <property type="entry name" value="DUF7827"/>
    <property type="match status" value="1"/>
</dbReference>
<evidence type="ECO:0000256" key="10">
    <source>
        <dbReference type="ARBA" id="ARBA00022989"/>
    </source>
</evidence>
<comment type="subcellular location">
    <subcellularLocation>
        <location evidence="1">Cell membrane</location>
    </subcellularLocation>
    <subcellularLocation>
        <location evidence="2">Secreted</location>
        <location evidence="2">Cell wall</location>
        <location evidence="2">S-layer</location>
    </subcellularLocation>
</comment>
<keyword evidence="8" id="KW-0812">Transmembrane</keyword>
<dbReference type="InterPro" id="IPR057149">
    <property type="entry name" value="DUF7827"/>
</dbReference>
<feature type="region of interest" description="Disordered" evidence="13">
    <location>
        <begin position="843"/>
        <end position="917"/>
    </location>
</feature>
<evidence type="ECO:0000256" key="4">
    <source>
        <dbReference type="ARBA" id="ARBA00022475"/>
    </source>
</evidence>
<evidence type="ECO:0000256" key="9">
    <source>
        <dbReference type="ARBA" id="ARBA00022729"/>
    </source>
</evidence>
<evidence type="ECO:0000256" key="13">
    <source>
        <dbReference type="SAM" id="MobiDB-lite"/>
    </source>
</evidence>
<evidence type="ECO:0000256" key="1">
    <source>
        <dbReference type="ARBA" id="ARBA00004236"/>
    </source>
</evidence>
<reference evidence="17" key="1">
    <citation type="submission" date="2016-10" db="EMBL/GenBank/DDBJ databases">
        <authorList>
            <person name="Varghese N."/>
            <person name="Submissions S."/>
        </authorList>
    </citation>
    <scope>NUCLEOTIDE SEQUENCE [LARGE SCALE GENOMIC DNA]</scope>
    <source>
        <strain evidence="17">CGMCC 1.8711</strain>
    </source>
</reference>
<dbReference type="Proteomes" id="UP000243250">
    <property type="component" value="Unassembled WGS sequence"/>
</dbReference>
<sequence length="938" mass="96809">MTSNTKQFRAVFLAALMVMSVFAGTVAFAGSAAAASGATVDVFQPDTVDEGTTNTHNVNVSFTGYSQDASDDYINVTLPAGTVDSESLTVVNATGDEIPSTVTTSGASANVTIASGAANVTSQIYLNGSFDAAVPNVTSTTNADVSFELVDSAGSDVSDTAGLTITNTDGSQSGSPSYLESVHYDETANDGNTEIELSFSEPVNNLDGAQLYIDDEPVGTLSDVASDAGGSITNTDGRYVVPVDGDMVNTGDITVRLTNSITDGSNALSNTGNKTVEVAPVTVDSSNTDVNAYKGSKVAVVAASDSTSVEIEGDDSDYFVSGSTGDNSNVFVFATENRDIDTYNVSVGGSSSYEAQINLRNLGLDVSVDDLNITNSDDDLIEGTVSANAANRPIAVELVDADDETVKTIGATLNGQAEYEYTFNASDLDAGNYTVVATDNQSGVTAESSSIVVSKAGEGRADIGAGGIVTEERGDIANITVELQNTDTATLTIGESDVGFVSNVTVVDDDGDGMVNVSFNTYAASGLSGSLSDTQAETLYSVGEDDEIDSAEIDSDNSVSELLDAGEYPLEVQAGTGTSPDDAQGVGTLVLEERNTSSIQSWTAPSDAEIENKGDVYAAINNSNITQDDEIAYGDLAVHQVEASGLEGALEATDDDTTAAFFQLIQNDAINLTVEQTEAGANRDPFMLALGEDNTTVIADAENDTYFVMFDTDAVNTMGDARDLEADDGLTANFTVTDETGLAEDDQSVEDEYELIEAEHTLDDVEVAASANQSIAGETTVAPGTEINLRVRSDGDTQPSFLKTATAYVTENGTYEAAFDFSEQSANDTFTVTVRGGVADSITADGTVTEGDGNMTETGTETGTGTDTGETDTPTDTGETDTPTDTGETDTPTDTGETDTPTDGGETETGTETNTPGFGAVVAVTALLAAALLAVRRD</sequence>
<evidence type="ECO:0000256" key="8">
    <source>
        <dbReference type="ARBA" id="ARBA00022692"/>
    </source>
</evidence>
<evidence type="ECO:0000259" key="15">
    <source>
        <dbReference type="Pfam" id="PF25162"/>
    </source>
</evidence>
<dbReference type="InterPro" id="IPR026452">
    <property type="entry name" value="Surf_glycop_sig_pep"/>
</dbReference>
<keyword evidence="4" id="KW-1003">Cell membrane</keyword>
<evidence type="ECO:0000256" key="12">
    <source>
        <dbReference type="ARBA" id="ARBA00023180"/>
    </source>
</evidence>
<dbReference type="EMBL" id="FOYS01000003">
    <property type="protein sequence ID" value="SFR55699.1"/>
    <property type="molecule type" value="Genomic_DNA"/>
</dbReference>
<dbReference type="GO" id="GO:0005886">
    <property type="term" value="C:plasma membrane"/>
    <property type="evidence" value="ECO:0007669"/>
    <property type="project" value="UniProtKB-SubCell"/>
</dbReference>
<evidence type="ECO:0000256" key="7">
    <source>
        <dbReference type="ARBA" id="ARBA00022601"/>
    </source>
</evidence>
<keyword evidence="11" id="KW-0472">Membrane</keyword>
<keyword evidence="5" id="KW-0134">Cell wall</keyword>
<organism evidence="16 17">
    <name type="scientific">Halogeometricum limi</name>
    <dbReference type="NCBI Taxonomy" id="555875"/>
    <lineage>
        <taxon>Archaea</taxon>
        <taxon>Methanobacteriati</taxon>
        <taxon>Methanobacteriota</taxon>
        <taxon>Stenosarchaea group</taxon>
        <taxon>Halobacteria</taxon>
        <taxon>Halobacteriales</taxon>
        <taxon>Haloferacaceae</taxon>
        <taxon>Halogeometricum</taxon>
    </lineage>
</organism>
<dbReference type="AlphaFoldDB" id="A0A1I6HMK5"/>
<keyword evidence="10" id="KW-1133">Transmembrane helix</keyword>
<evidence type="ECO:0000256" key="11">
    <source>
        <dbReference type="ARBA" id="ARBA00023136"/>
    </source>
</evidence>
<feature type="domain" description="DUF7827" evidence="15">
    <location>
        <begin position="453"/>
        <end position="575"/>
    </location>
</feature>
<protein>
    <submittedName>
        <fullName evidence="16">PGF-CTERM protein/surface glycoprotein</fullName>
    </submittedName>
</protein>
<evidence type="ECO:0000256" key="3">
    <source>
        <dbReference type="ARBA" id="ARBA00009327"/>
    </source>
</evidence>
<feature type="compositionally biased region" description="Low complexity" evidence="13">
    <location>
        <begin position="849"/>
        <end position="917"/>
    </location>
</feature>
<comment type="similarity">
    <text evidence="3">Belongs to the halobacterial S-layer protein family.</text>
</comment>
<proteinExistence type="inferred from homology"/>
<keyword evidence="6" id="KW-0964">Secreted</keyword>
<dbReference type="RefSeq" id="WP_089881022.1">
    <property type="nucleotide sequence ID" value="NZ_FOYS01000003.1"/>
</dbReference>
<name>A0A1I6HMK5_9EURY</name>
<evidence type="ECO:0000256" key="2">
    <source>
        <dbReference type="ARBA" id="ARBA00004237"/>
    </source>
</evidence>
<evidence type="ECO:0000256" key="5">
    <source>
        <dbReference type="ARBA" id="ARBA00022512"/>
    </source>
</evidence>
<evidence type="ECO:0000256" key="6">
    <source>
        <dbReference type="ARBA" id="ARBA00022525"/>
    </source>
</evidence>
<dbReference type="GO" id="GO:0030115">
    <property type="term" value="C:S-layer"/>
    <property type="evidence" value="ECO:0007669"/>
    <property type="project" value="UniProtKB-SubCell"/>
</dbReference>
<dbReference type="NCBIfam" id="TIGR04126">
    <property type="entry name" value="PGF_CTERM"/>
    <property type="match status" value="1"/>
</dbReference>
<keyword evidence="17" id="KW-1185">Reference proteome</keyword>
<evidence type="ECO:0000313" key="17">
    <source>
        <dbReference type="Proteomes" id="UP000243250"/>
    </source>
</evidence>
<dbReference type="InterPro" id="IPR026371">
    <property type="entry name" value="PGF_CTERM"/>
</dbReference>
<keyword evidence="7" id="KW-0701">S-layer</keyword>